<evidence type="ECO:0000313" key="1">
    <source>
        <dbReference type="EMBL" id="QHU19698.1"/>
    </source>
</evidence>
<organism evidence="1">
    <name type="scientific">viral metagenome</name>
    <dbReference type="NCBI Taxonomy" id="1070528"/>
    <lineage>
        <taxon>unclassified sequences</taxon>
        <taxon>metagenomes</taxon>
        <taxon>organismal metagenomes</taxon>
    </lineage>
</organism>
<sequence length="147" mass="17518">MASPYYDLIDELKVKLKSKHIPFNAIINLINCKEYEDIHVLITKIVEERDNIGKTMEQNLNDLVWLNDKLVIFGEEPQPSKTKARRLLKAKVFINIYDLAAKRYEKRTTWSKLVEQLRDYPERRFPLHKAKEYRVLTCFLTSYRSKA</sequence>
<proteinExistence type="predicted"/>
<name>A0A6C0KTN9_9ZZZZ</name>
<reference evidence="1" key="1">
    <citation type="journal article" date="2020" name="Nature">
        <title>Giant virus diversity and host interactions through global metagenomics.</title>
        <authorList>
            <person name="Schulz F."/>
            <person name="Roux S."/>
            <person name="Paez-Espino D."/>
            <person name="Jungbluth S."/>
            <person name="Walsh D.A."/>
            <person name="Denef V.J."/>
            <person name="McMahon K.D."/>
            <person name="Konstantinidis K.T."/>
            <person name="Eloe-Fadrosh E.A."/>
            <person name="Kyrpides N.C."/>
            <person name="Woyke T."/>
        </authorList>
    </citation>
    <scope>NUCLEOTIDE SEQUENCE</scope>
    <source>
        <strain evidence="1">GVMAG-S-3300013014-113</strain>
    </source>
</reference>
<accession>A0A6C0KTN9</accession>
<dbReference type="EMBL" id="MN740954">
    <property type="protein sequence ID" value="QHU19698.1"/>
    <property type="molecule type" value="Genomic_DNA"/>
</dbReference>
<protein>
    <submittedName>
        <fullName evidence="1">Uncharacterized protein</fullName>
    </submittedName>
</protein>
<dbReference type="AlphaFoldDB" id="A0A6C0KTN9"/>